<evidence type="ECO:0000259" key="9">
    <source>
        <dbReference type="Pfam" id="PF12867"/>
    </source>
</evidence>
<organism evidence="10 11">
    <name type="scientific">Bemisia tabaci</name>
    <name type="common">Sweetpotato whitefly</name>
    <name type="synonym">Aleurodes tabaci</name>
    <dbReference type="NCBI Taxonomy" id="7038"/>
    <lineage>
        <taxon>Eukaryota</taxon>
        <taxon>Metazoa</taxon>
        <taxon>Ecdysozoa</taxon>
        <taxon>Arthropoda</taxon>
        <taxon>Hexapoda</taxon>
        <taxon>Insecta</taxon>
        <taxon>Pterygota</taxon>
        <taxon>Neoptera</taxon>
        <taxon>Paraneoptera</taxon>
        <taxon>Hemiptera</taxon>
        <taxon>Sternorrhyncha</taxon>
        <taxon>Aleyrodoidea</taxon>
        <taxon>Aleyrodidae</taxon>
        <taxon>Aleyrodinae</taxon>
        <taxon>Bemisia</taxon>
    </lineage>
</organism>
<dbReference type="SUPFAM" id="SSF56436">
    <property type="entry name" value="C-type lectin-like"/>
    <property type="match status" value="1"/>
</dbReference>
<keyword evidence="3" id="KW-0808">Transferase</keyword>
<dbReference type="InterPro" id="IPR016187">
    <property type="entry name" value="CTDL_fold"/>
</dbReference>
<evidence type="ECO:0000256" key="4">
    <source>
        <dbReference type="ARBA" id="ARBA00023002"/>
    </source>
</evidence>
<dbReference type="SUPFAM" id="SSF53335">
    <property type="entry name" value="S-adenosyl-L-methionine-dependent methyltransferases"/>
    <property type="match status" value="1"/>
</dbReference>
<dbReference type="EMBL" id="OU963867">
    <property type="protein sequence ID" value="CAH0391503.1"/>
    <property type="molecule type" value="Genomic_DNA"/>
</dbReference>
<dbReference type="InterPro" id="IPR005532">
    <property type="entry name" value="SUMF_dom"/>
</dbReference>
<dbReference type="Pfam" id="PF10017">
    <property type="entry name" value="Methyltransf_33"/>
    <property type="match status" value="1"/>
</dbReference>
<dbReference type="PANTHER" id="PTHR43397">
    <property type="entry name" value="ERGOTHIONEINE BIOSYNTHESIS PROTEIN 1"/>
    <property type="match status" value="1"/>
</dbReference>
<dbReference type="GO" id="GO:0008168">
    <property type="term" value="F:methyltransferase activity"/>
    <property type="evidence" value="ECO:0007669"/>
    <property type="project" value="UniProtKB-KW"/>
</dbReference>
<evidence type="ECO:0000256" key="3">
    <source>
        <dbReference type="ARBA" id="ARBA00022679"/>
    </source>
</evidence>
<reference evidence="10" key="1">
    <citation type="submission" date="2021-12" db="EMBL/GenBank/DDBJ databases">
        <authorList>
            <person name="King R."/>
        </authorList>
    </citation>
    <scope>NUCLEOTIDE SEQUENCE</scope>
</reference>
<feature type="domain" description="Histidine-specific methyltransferase SAM-dependent" evidence="8">
    <location>
        <begin position="400"/>
        <end position="699"/>
    </location>
</feature>
<dbReference type="NCBIfam" id="TIGR03438">
    <property type="entry name" value="egtD_ergothio"/>
    <property type="match status" value="1"/>
</dbReference>
<evidence type="ECO:0000256" key="6">
    <source>
        <dbReference type="ARBA" id="ARBA00037882"/>
    </source>
</evidence>
<dbReference type="Proteomes" id="UP001152759">
    <property type="component" value="Chromosome 6"/>
</dbReference>
<evidence type="ECO:0000256" key="2">
    <source>
        <dbReference type="ARBA" id="ARBA00022603"/>
    </source>
</evidence>
<protein>
    <submittedName>
        <fullName evidence="10">Uncharacterized protein</fullName>
    </submittedName>
</protein>
<dbReference type="GO" id="GO:0032259">
    <property type="term" value="P:methylation"/>
    <property type="evidence" value="ECO:0007669"/>
    <property type="project" value="UniProtKB-KW"/>
</dbReference>
<evidence type="ECO:0000313" key="10">
    <source>
        <dbReference type="EMBL" id="CAH0391503.1"/>
    </source>
</evidence>
<dbReference type="Gene3D" id="3.90.1580.10">
    <property type="entry name" value="paralog of FGE (formylglycine-generating enzyme)"/>
    <property type="match status" value="2"/>
</dbReference>
<dbReference type="InterPro" id="IPR024775">
    <property type="entry name" value="DinB-like"/>
</dbReference>
<feature type="domain" description="DinB-like" evidence="9">
    <location>
        <begin position="42"/>
        <end position="150"/>
    </location>
</feature>
<name>A0A9P0AGT7_BEMTA</name>
<dbReference type="InterPro" id="IPR019257">
    <property type="entry name" value="MeTrfase_dom"/>
</dbReference>
<feature type="domain" description="Sulfatase-modifying factor enzyme-like" evidence="7">
    <location>
        <begin position="221"/>
        <end position="310"/>
    </location>
</feature>
<dbReference type="InterPro" id="IPR029063">
    <property type="entry name" value="SAM-dependent_MTases_sf"/>
</dbReference>
<sequence>MTSFSNRNGCAPISNGSHNADPSANGICRYGKTSKDAPLGRYAAVRAASLQLAAPLSAEDQCVQSMPDASPTKWHLGHTTWFFETFFLEAHLPGYKSFSSTFPYLFNSYYETIGPRQPRPRRGLLTRPTLEEVLAYRRHVDSAMTQLLQHPLSSALMDLLDLGLNHEEQHQELILSDILHLFAQSPLHPAYDPRFRRKTTEASPQGLVGTLRTGRPLGHESEWLAFITDGGYKNPLHWLSDGWAVAQQESWTAPIYWVPADDTWMIMDLDGLHPLDPDAPVTHISYFEANAFATWANARLPTEQEWEFAVTTRGEALREVFDVAWQWTASAYSPYPGFRPAAGANSEYNGKFMSGQMVLRGGAATTPRGHTRATYRNFYHPQKQWMLSGLRLARDVDSEFAQDIVKWLAAPQDAPKPKYLYDAEGSRLFDEICKTREYYLTKTEAALLKSVSAELSATIPTGAALVEFGSGSSEKTHIVLDAAPQLSTYVPIEISPTALEEAAQEIRTKYSHLRVVPLVADFTTALQLPHSACSGARVGFFPGSTIGNFSPAGAKAFLRSARGLLGDDATFIIGYDIAKDEPTLVAAYDDATGVTRDFNKNLLVRINRELGGDFDPSAFDHRAVWNKAESRMEMHLVGRRDQTFHVAGREFSLKRGESLHTENSYKFTPESFEAMVAGAGWTTLRCWINEAPKFAVALIGPACKSVGEKMKSGSR</sequence>
<evidence type="ECO:0000256" key="1">
    <source>
        <dbReference type="ARBA" id="ARBA00005310"/>
    </source>
</evidence>
<dbReference type="Gene3D" id="3.40.50.150">
    <property type="entry name" value="Vaccinia Virus protein VP39"/>
    <property type="match status" value="1"/>
</dbReference>
<dbReference type="InterPro" id="IPR035094">
    <property type="entry name" value="EgtD"/>
</dbReference>
<evidence type="ECO:0000256" key="5">
    <source>
        <dbReference type="ARBA" id="ARBA00023004"/>
    </source>
</evidence>
<comment type="pathway">
    <text evidence="6">Amino-acid biosynthesis; ergothioneine biosynthesis.</text>
</comment>
<evidence type="ECO:0000259" key="7">
    <source>
        <dbReference type="Pfam" id="PF03781"/>
    </source>
</evidence>
<dbReference type="PANTHER" id="PTHR43397:SF1">
    <property type="entry name" value="ERGOTHIONEINE BIOSYNTHESIS PROTEIN 1"/>
    <property type="match status" value="1"/>
</dbReference>
<gene>
    <name evidence="10" type="ORF">BEMITA_LOCUS10112</name>
</gene>
<keyword evidence="5" id="KW-0408">Iron</keyword>
<keyword evidence="2" id="KW-0489">Methyltransferase</keyword>
<dbReference type="InterPro" id="IPR042095">
    <property type="entry name" value="SUMF_sf"/>
</dbReference>
<comment type="similarity">
    <text evidence="1">Belongs to the sulfatase-modifying factor family.</text>
</comment>
<accession>A0A9P0AGT7</accession>
<keyword evidence="4" id="KW-0560">Oxidoreductase</keyword>
<dbReference type="Pfam" id="PF03781">
    <property type="entry name" value="FGE-sulfatase"/>
    <property type="match status" value="1"/>
</dbReference>
<dbReference type="InterPro" id="IPR051128">
    <property type="entry name" value="EgtD_Methyltrsf_superfamily"/>
</dbReference>
<keyword evidence="11" id="KW-1185">Reference proteome</keyword>
<evidence type="ECO:0000259" key="8">
    <source>
        <dbReference type="Pfam" id="PF10017"/>
    </source>
</evidence>
<dbReference type="AlphaFoldDB" id="A0A9P0AGT7"/>
<evidence type="ECO:0000313" key="11">
    <source>
        <dbReference type="Proteomes" id="UP001152759"/>
    </source>
</evidence>
<dbReference type="Pfam" id="PF12867">
    <property type="entry name" value="DinB_2"/>
    <property type="match status" value="1"/>
</dbReference>
<proteinExistence type="inferred from homology"/>